<evidence type="ECO:0000313" key="2">
    <source>
        <dbReference type="Proteomes" id="UP001223712"/>
    </source>
</evidence>
<evidence type="ECO:0000313" key="1">
    <source>
        <dbReference type="EMBL" id="MDN3701610.1"/>
    </source>
</evidence>
<dbReference type="Gene3D" id="1.25.40.10">
    <property type="entry name" value="Tetratricopeptide repeat domain"/>
    <property type="match status" value="1"/>
</dbReference>
<dbReference type="SUPFAM" id="SSF48452">
    <property type="entry name" value="TPR-like"/>
    <property type="match status" value="1"/>
</dbReference>
<reference evidence="2" key="1">
    <citation type="journal article" date="2019" name="Int. J. Syst. Evol. Microbiol.">
        <title>The Global Catalogue of Microorganisms (GCM) 10K type strain sequencing project: providing services to taxonomists for standard genome sequencing and annotation.</title>
        <authorList>
            <consortium name="The Broad Institute Genomics Platform"/>
            <consortium name="The Broad Institute Genome Sequencing Center for Infectious Disease"/>
            <person name="Wu L."/>
            <person name="Ma J."/>
        </authorList>
    </citation>
    <scope>NUCLEOTIDE SEQUENCE [LARGE SCALE GENOMIC DNA]</scope>
    <source>
        <strain evidence="2">CECT 7226</strain>
    </source>
</reference>
<protein>
    <submittedName>
        <fullName evidence="1">Tetratricopeptide repeat protein</fullName>
    </submittedName>
</protein>
<dbReference type="EMBL" id="JAUFQY010000001">
    <property type="protein sequence ID" value="MDN3701610.1"/>
    <property type="molecule type" value="Genomic_DNA"/>
</dbReference>
<sequence>MIKAYNTAGVINNIRNDFPEAQYFFHKGLDLGKKYPQHIYNSKLVSNMALLYIYLEDWPKALKLIKRAKNSITRADYLKRLPSACCM</sequence>
<dbReference type="Proteomes" id="UP001223712">
    <property type="component" value="Unassembled WGS sequence"/>
</dbReference>
<proteinExistence type="predicted"/>
<accession>A0ABT8CJU6</accession>
<keyword evidence="2" id="KW-1185">Reference proteome</keyword>
<gene>
    <name evidence="1" type="ORF">QWY96_13220</name>
</gene>
<name>A0ABT8CJU6_9VIBR</name>
<comment type="caution">
    <text evidence="1">The sequence shown here is derived from an EMBL/GenBank/DDBJ whole genome shotgun (WGS) entry which is preliminary data.</text>
</comment>
<organism evidence="1 2">
    <name type="scientific">Vibrio artabrorum</name>
    <dbReference type="NCBI Taxonomy" id="446374"/>
    <lineage>
        <taxon>Bacteria</taxon>
        <taxon>Pseudomonadati</taxon>
        <taxon>Pseudomonadota</taxon>
        <taxon>Gammaproteobacteria</taxon>
        <taxon>Vibrionales</taxon>
        <taxon>Vibrionaceae</taxon>
        <taxon>Vibrio</taxon>
    </lineage>
</organism>
<dbReference type="InterPro" id="IPR011990">
    <property type="entry name" value="TPR-like_helical_dom_sf"/>
</dbReference>